<evidence type="ECO:0000256" key="1">
    <source>
        <dbReference type="SAM" id="MobiDB-lite"/>
    </source>
</evidence>
<sequence length="181" mass="20273">MGHKDGRGAIFRCLPRMRQILYQLVSLQPLRVPCDRVCHLFGACCSARDRRGRSFLLGWARHQGSARLLRRPRRHPQTGAVFRVRGAWDQHAQASSHLLQGQRARCTSRSDPCLPRPLGSTPSPSPSDEGQLHGPVPRPTRPRPLDVYATLQLRLDLPTVSPTDSIYRAQSSAWETIAITS</sequence>
<evidence type="ECO:0000313" key="2">
    <source>
        <dbReference type="EMBL" id="KAJ1179489.1"/>
    </source>
</evidence>
<feature type="region of interest" description="Disordered" evidence="1">
    <location>
        <begin position="99"/>
        <end position="143"/>
    </location>
</feature>
<comment type="caution">
    <text evidence="2">The sequence shown here is derived from an EMBL/GenBank/DDBJ whole genome shotgun (WGS) entry which is preliminary data.</text>
</comment>
<name>A0AAV7TTI5_PLEWA</name>
<keyword evidence="3" id="KW-1185">Reference proteome</keyword>
<dbReference type="AlphaFoldDB" id="A0AAV7TTI5"/>
<proteinExistence type="predicted"/>
<gene>
    <name evidence="2" type="ORF">NDU88_004723</name>
</gene>
<evidence type="ECO:0000313" key="3">
    <source>
        <dbReference type="Proteomes" id="UP001066276"/>
    </source>
</evidence>
<dbReference type="Proteomes" id="UP001066276">
    <property type="component" value="Chromosome 3_2"/>
</dbReference>
<feature type="compositionally biased region" description="Polar residues" evidence="1">
    <location>
        <begin position="99"/>
        <end position="110"/>
    </location>
</feature>
<dbReference type="EMBL" id="JANPWB010000006">
    <property type="protein sequence ID" value="KAJ1179489.1"/>
    <property type="molecule type" value="Genomic_DNA"/>
</dbReference>
<reference evidence="2" key="1">
    <citation type="journal article" date="2022" name="bioRxiv">
        <title>Sequencing and chromosome-scale assembly of the giantPleurodeles waltlgenome.</title>
        <authorList>
            <person name="Brown T."/>
            <person name="Elewa A."/>
            <person name="Iarovenko S."/>
            <person name="Subramanian E."/>
            <person name="Araus A.J."/>
            <person name="Petzold A."/>
            <person name="Susuki M."/>
            <person name="Suzuki K.-i.T."/>
            <person name="Hayashi T."/>
            <person name="Toyoda A."/>
            <person name="Oliveira C."/>
            <person name="Osipova E."/>
            <person name="Leigh N.D."/>
            <person name="Simon A."/>
            <person name="Yun M.H."/>
        </authorList>
    </citation>
    <scope>NUCLEOTIDE SEQUENCE</scope>
    <source>
        <strain evidence="2">20211129_DDA</strain>
        <tissue evidence="2">Liver</tissue>
    </source>
</reference>
<protein>
    <submittedName>
        <fullName evidence="2">Uncharacterized protein</fullName>
    </submittedName>
</protein>
<organism evidence="2 3">
    <name type="scientific">Pleurodeles waltl</name>
    <name type="common">Iberian ribbed newt</name>
    <dbReference type="NCBI Taxonomy" id="8319"/>
    <lineage>
        <taxon>Eukaryota</taxon>
        <taxon>Metazoa</taxon>
        <taxon>Chordata</taxon>
        <taxon>Craniata</taxon>
        <taxon>Vertebrata</taxon>
        <taxon>Euteleostomi</taxon>
        <taxon>Amphibia</taxon>
        <taxon>Batrachia</taxon>
        <taxon>Caudata</taxon>
        <taxon>Salamandroidea</taxon>
        <taxon>Salamandridae</taxon>
        <taxon>Pleurodelinae</taxon>
        <taxon>Pleurodeles</taxon>
    </lineage>
</organism>
<accession>A0AAV7TTI5</accession>